<name>M7N9D0_9BACT</name>
<dbReference type="STRING" id="1279009.ADICEAN_01032"/>
<keyword evidence="2" id="KW-1185">Reference proteome</keyword>
<reference evidence="1 2" key="1">
    <citation type="journal article" date="2013" name="Genome Announc.">
        <title>Draft Genome Sequence of Cesiribacter andamanensis Strain AMV16T, Isolated from a Soil Sample from a Mud Volcano in the Andaman Islands, India.</title>
        <authorList>
            <person name="Shivaji S."/>
            <person name="Ara S."/>
            <person name="Begum Z."/>
            <person name="Srinivas T.N."/>
            <person name="Singh A."/>
            <person name="Kumar Pinnaka A."/>
        </authorList>
    </citation>
    <scope>NUCLEOTIDE SEQUENCE [LARGE SCALE GENOMIC DNA]</scope>
    <source>
        <strain evidence="1 2">AMV16</strain>
    </source>
</reference>
<proteinExistence type="predicted"/>
<dbReference type="EMBL" id="AODQ01000017">
    <property type="protein sequence ID" value="EMR03791.1"/>
    <property type="molecule type" value="Genomic_DNA"/>
</dbReference>
<accession>M7N9D0</accession>
<dbReference type="AlphaFoldDB" id="M7N9D0"/>
<gene>
    <name evidence="1" type="ORF">ADICEAN_01032</name>
</gene>
<organism evidence="1 2">
    <name type="scientific">Cesiribacter andamanensis AMV16</name>
    <dbReference type="NCBI Taxonomy" id="1279009"/>
    <lineage>
        <taxon>Bacteria</taxon>
        <taxon>Pseudomonadati</taxon>
        <taxon>Bacteroidota</taxon>
        <taxon>Cytophagia</taxon>
        <taxon>Cytophagales</taxon>
        <taxon>Cesiribacteraceae</taxon>
        <taxon>Cesiribacter</taxon>
    </lineage>
</organism>
<comment type="caution">
    <text evidence="1">The sequence shown here is derived from an EMBL/GenBank/DDBJ whole genome shotgun (WGS) entry which is preliminary data.</text>
</comment>
<dbReference type="RefSeq" id="WP_009194434.1">
    <property type="nucleotide sequence ID" value="NZ_AODQ01000017.1"/>
</dbReference>
<dbReference type="Proteomes" id="UP000011910">
    <property type="component" value="Unassembled WGS sequence"/>
</dbReference>
<protein>
    <submittedName>
        <fullName evidence="1">Outer membrane protein/protective antigen OMA87</fullName>
    </submittedName>
</protein>
<dbReference type="eggNOG" id="COG4775">
    <property type="taxonomic scope" value="Bacteria"/>
</dbReference>
<evidence type="ECO:0000313" key="1">
    <source>
        <dbReference type="EMBL" id="EMR03791.1"/>
    </source>
</evidence>
<dbReference type="OrthoDB" id="9811416at2"/>
<evidence type="ECO:0000313" key="2">
    <source>
        <dbReference type="Proteomes" id="UP000011910"/>
    </source>
</evidence>
<sequence>MNGRALILLGLCWLLLAPLCHAQHLLLLEPAGAAEGALLSRYRYQAQQPDSATALREARTVLQALQAEGYLLAQLLPLQQGPDSSRYLLAAGEPFSWLQLRPGNVEERMLLQAGYRERFYRQKPFSYQQVSQLMRRLVEAAENSGYPFAQVRLDSLQIVPGSISASLYYDPGPYITFDSLQLTGDVRIRQRFLAAHLGIEPGQPFSQQRIAEALQRLEMLPYLRLAEPPRLSFQNREARLWLTLRQRPANRFDGILGLQSRPTGGVLLTGQLDLLLQNPFGGGKLLAVNWQRPTKNRSS</sequence>